<proteinExistence type="predicted"/>
<dbReference type="EMBL" id="JACCBJ010000001">
    <property type="protein sequence ID" value="NYD75258.1"/>
    <property type="molecule type" value="Genomic_DNA"/>
</dbReference>
<keyword evidence="2" id="KW-1185">Reference proteome</keyword>
<evidence type="ECO:0000313" key="1">
    <source>
        <dbReference type="EMBL" id="NYD75258.1"/>
    </source>
</evidence>
<reference evidence="1 2" key="1">
    <citation type="submission" date="2020-07" db="EMBL/GenBank/DDBJ databases">
        <title>Sequencing the genomes of 1000 actinobacteria strains.</title>
        <authorList>
            <person name="Klenk H.-P."/>
        </authorList>
    </citation>
    <scope>NUCLEOTIDE SEQUENCE [LARGE SCALE GENOMIC DNA]</scope>
    <source>
        <strain evidence="1 2">DSM 23871</strain>
    </source>
</reference>
<dbReference type="RefSeq" id="WP_179457250.1">
    <property type="nucleotide sequence ID" value="NZ_BAAAPX010000001.1"/>
</dbReference>
<gene>
    <name evidence="1" type="ORF">BJ963_002777</name>
</gene>
<name>A0A852T129_9MICO</name>
<sequence length="492" mass="55212">MSRITGELARVAAAFEQPTLSLLNQRQAPVVVAILNACFSRETRSVPTARLHVEVEGLIAEMATSGLADVPSGSGREVCLRWTRAQWLIRSTAADGSEVYSLTSHAQQSLDFIANLRQERTGLSEHRIANIVATARRINRESNPDRQSRIAILDAEIMQLMVERDRLEAGGEMQAMTEDRMLEGFDELLSLVSQLPSDFTRVEEAFRQVRGEILEDFRAERRVPGEVIDRYLERVDQLITATAEGRAFEGAFALLRDDDLLDQLRKDVGDLIEQGESFLMDRDRQELRGIVPLLRQGLDSVLDQRSRITDVLRTYITTRDAAKDRELDRVLRSLEGAVSTWLATAGVRETVPVSLLPDELEVTHLRERFHDPSDDVPLPQIPEADEELPDALSLDELRRFGGPRMAELHAVLEEAKGRPGGWSLGELFSELPNELRRPVDVLGLLHLATNSDELTRAPDQTETYFTIRPDGSTRILTVPQFAPDNGPDEEEL</sequence>
<accession>A0A852T129</accession>
<protein>
    <recommendedName>
        <fullName evidence="3">DUF3375 domain-containing protein</fullName>
    </recommendedName>
</protein>
<comment type="caution">
    <text evidence="1">The sequence shown here is derived from an EMBL/GenBank/DDBJ whole genome shotgun (WGS) entry which is preliminary data.</text>
</comment>
<evidence type="ECO:0008006" key="3">
    <source>
        <dbReference type="Google" id="ProtNLM"/>
    </source>
</evidence>
<dbReference type="AlphaFoldDB" id="A0A852T129"/>
<dbReference type="Pfam" id="PF11855">
    <property type="entry name" value="DUF3375"/>
    <property type="match status" value="1"/>
</dbReference>
<dbReference type="Proteomes" id="UP000589620">
    <property type="component" value="Unassembled WGS sequence"/>
</dbReference>
<evidence type="ECO:0000313" key="2">
    <source>
        <dbReference type="Proteomes" id="UP000589620"/>
    </source>
</evidence>
<dbReference type="InterPro" id="IPR021804">
    <property type="entry name" value="DUF3375"/>
</dbReference>
<organism evidence="1 2">
    <name type="scientific">Leifsonia soli</name>
    <dbReference type="NCBI Taxonomy" id="582665"/>
    <lineage>
        <taxon>Bacteria</taxon>
        <taxon>Bacillati</taxon>
        <taxon>Actinomycetota</taxon>
        <taxon>Actinomycetes</taxon>
        <taxon>Micrococcales</taxon>
        <taxon>Microbacteriaceae</taxon>
        <taxon>Leifsonia</taxon>
    </lineage>
</organism>